<dbReference type="InterPro" id="IPR003663">
    <property type="entry name" value="Sugar/inositol_transpt"/>
</dbReference>
<keyword evidence="4 8" id="KW-0812">Transmembrane</keyword>
<dbReference type="InterPro" id="IPR020846">
    <property type="entry name" value="MFS_dom"/>
</dbReference>
<feature type="transmembrane region" description="Helical" evidence="8">
    <location>
        <begin position="374"/>
        <end position="393"/>
    </location>
</feature>
<evidence type="ECO:0000256" key="7">
    <source>
        <dbReference type="RuleBase" id="RU003346"/>
    </source>
</evidence>
<dbReference type="OrthoDB" id="508119at2759"/>
<evidence type="ECO:0000256" key="1">
    <source>
        <dbReference type="ARBA" id="ARBA00004141"/>
    </source>
</evidence>
<dbReference type="VEuPathDB" id="FungiDB:sscle_13g092530"/>
<dbReference type="GO" id="GO:0016020">
    <property type="term" value="C:membrane"/>
    <property type="evidence" value="ECO:0007669"/>
    <property type="project" value="UniProtKB-SubCell"/>
</dbReference>
<sequence>MPSSFFKNYRIYFLTAVAYMGSLLFGYDTGVMGSVLALKSFRGDFGLPLESTGFGGSENAQVASNVVSLLTAGCFFGSIAAAYCNDRFGRKFSLIGFSFIFLVGAAVQTSASHSIGQIYAGRVIAGLGVGGMSSITPVYVTENAPPAIRGRITGMFQEFLVLGSTFAYWLNYGVALHIPTSTKQWRIPVAIQLIPGGFLLIGLLFLKESPRWLAKQGRYEEATASMAWTRCTTPEDEEIMQEIAEIRASIEEELAATEGLSWKECLAPANRIRFFTAFCLMFWQQFSGTNSIGYYAPQIFETIGISAANTALFATGIYGTVKVITTGIFLFTGIDTLGRRKSLIFGAAWMMSMMFILSAVLVTHPPNTKATTVAPASIAMVVMIYLYVIGYSASWGPIPWVYVSEIFPTRLRSYGVGLAASTQWLCNFAVTEITPIAVSNIGWRTFLMFGFFCFGMGTWAFLIVKETKGKTLEELDILFGAVNAEQRAQDVEAVLHSKKEVVHYEGDESVGSKAGTVRVENGATDDKTT</sequence>
<proteinExistence type="inferred from homology"/>
<dbReference type="InterPro" id="IPR050360">
    <property type="entry name" value="MFS_Sugar_Transporters"/>
</dbReference>
<accession>A0A1D9QIN8</accession>
<keyword evidence="3 7" id="KW-0813">Transport</keyword>
<dbReference type="SUPFAM" id="SSF103473">
    <property type="entry name" value="MFS general substrate transporter"/>
    <property type="match status" value="1"/>
</dbReference>
<name>A0A1D9QIN8_SCLS1</name>
<dbReference type="Proteomes" id="UP000177798">
    <property type="component" value="Chromosome 13"/>
</dbReference>
<feature type="transmembrane region" description="Helical" evidence="8">
    <location>
        <begin position="414"/>
        <end position="437"/>
    </location>
</feature>
<feature type="transmembrane region" description="Helical" evidence="8">
    <location>
        <begin position="343"/>
        <end position="362"/>
    </location>
</feature>
<evidence type="ECO:0000313" key="11">
    <source>
        <dbReference type="Proteomes" id="UP000177798"/>
    </source>
</evidence>
<keyword evidence="5 8" id="KW-1133">Transmembrane helix</keyword>
<evidence type="ECO:0000256" key="3">
    <source>
        <dbReference type="ARBA" id="ARBA00022448"/>
    </source>
</evidence>
<dbReference type="Gene3D" id="1.20.1250.20">
    <property type="entry name" value="MFS general substrate transporter like domains"/>
    <property type="match status" value="1"/>
</dbReference>
<evidence type="ECO:0000256" key="6">
    <source>
        <dbReference type="ARBA" id="ARBA00023136"/>
    </source>
</evidence>
<dbReference type="InterPro" id="IPR036259">
    <property type="entry name" value="MFS_trans_sf"/>
</dbReference>
<dbReference type="EMBL" id="CP017826">
    <property type="protein sequence ID" value="APA14483.1"/>
    <property type="molecule type" value="Genomic_DNA"/>
</dbReference>
<feature type="transmembrane region" description="Helical" evidence="8">
    <location>
        <begin position="152"/>
        <end position="170"/>
    </location>
</feature>
<feature type="transmembrane region" description="Helical" evidence="8">
    <location>
        <begin position="185"/>
        <end position="206"/>
    </location>
</feature>
<evidence type="ECO:0000313" key="10">
    <source>
        <dbReference type="EMBL" id="APA14483.1"/>
    </source>
</evidence>
<protein>
    <recommendedName>
        <fullName evidence="9">Major facilitator superfamily (MFS) profile domain-containing protein</fullName>
    </recommendedName>
</protein>
<feature type="transmembrane region" description="Helical" evidence="8">
    <location>
        <begin position="92"/>
        <end position="111"/>
    </location>
</feature>
<dbReference type="Pfam" id="PF00083">
    <property type="entry name" value="Sugar_tr"/>
    <property type="match status" value="1"/>
</dbReference>
<feature type="transmembrane region" description="Helical" evidence="8">
    <location>
        <begin position="443"/>
        <end position="464"/>
    </location>
</feature>
<gene>
    <name evidence="10" type="ORF">sscle_13g092530</name>
</gene>
<keyword evidence="6 8" id="KW-0472">Membrane</keyword>
<dbReference type="FunFam" id="1.20.1250.20:FF:000026">
    <property type="entry name" value="MFS quinate transporter QutD"/>
    <property type="match status" value="1"/>
</dbReference>
<evidence type="ECO:0000259" key="9">
    <source>
        <dbReference type="PROSITE" id="PS50850"/>
    </source>
</evidence>
<dbReference type="InterPro" id="IPR005828">
    <property type="entry name" value="MFS_sugar_transport-like"/>
</dbReference>
<feature type="transmembrane region" description="Helical" evidence="8">
    <location>
        <begin position="274"/>
        <end position="296"/>
    </location>
</feature>
<reference evidence="11" key="1">
    <citation type="journal article" date="2017" name="Genome Biol. Evol.">
        <title>The complete genome sequence of the phytopathogenic fungus Sclerotinia sclerotiorum reveals insights into the genome architecture of broad host range pathogens.</title>
        <authorList>
            <person name="Derbyshire M."/>
            <person name="Denton-Giles M."/>
            <person name="Hegedus D."/>
            <person name="Seifbarghy S."/>
            <person name="Rollins J."/>
            <person name="van Kan J."/>
            <person name="Seidl M.F."/>
            <person name="Faino L."/>
            <person name="Mbengue M."/>
            <person name="Navaud O."/>
            <person name="Raffaele S."/>
            <person name="Hammond-Kosack K."/>
            <person name="Heard S."/>
            <person name="Oliver R."/>
        </authorList>
    </citation>
    <scope>NUCLEOTIDE SEQUENCE [LARGE SCALE GENOMIC DNA]</scope>
    <source>
        <strain evidence="11">ATCC 18683 / 1980 / Ss-1</strain>
    </source>
</reference>
<organism evidence="10 11">
    <name type="scientific">Sclerotinia sclerotiorum (strain ATCC 18683 / 1980 / Ss-1)</name>
    <name type="common">White mold</name>
    <name type="synonym">Whetzelinia sclerotiorum</name>
    <dbReference type="NCBI Taxonomy" id="665079"/>
    <lineage>
        <taxon>Eukaryota</taxon>
        <taxon>Fungi</taxon>
        <taxon>Dikarya</taxon>
        <taxon>Ascomycota</taxon>
        <taxon>Pezizomycotina</taxon>
        <taxon>Leotiomycetes</taxon>
        <taxon>Helotiales</taxon>
        <taxon>Sclerotiniaceae</taxon>
        <taxon>Sclerotinia</taxon>
    </lineage>
</organism>
<evidence type="ECO:0000256" key="5">
    <source>
        <dbReference type="ARBA" id="ARBA00022989"/>
    </source>
</evidence>
<dbReference type="PRINTS" id="PR00171">
    <property type="entry name" value="SUGRTRNSPORT"/>
</dbReference>
<dbReference type="PROSITE" id="PS50850">
    <property type="entry name" value="MFS"/>
    <property type="match status" value="1"/>
</dbReference>
<dbReference type="NCBIfam" id="TIGR00879">
    <property type="entry name" value="SP"/>
    <property type="match status" value="1"/>
</dbReference>
<feature type="transmembrane region" description="Helical" evidence="8">
    <location>
        <begin position="308"/>
        <end position="331"/>
    </location>
</feature>
<dbReference type="InterPro" id="IPR005829">
    <property type="entry name" value="Sugar_transporter_CS"/>
</dbReference>
<dbReference type="PANTHER" id="PTHR48022:SF23">
    <property type="entry name" value="MAJOR FACILITATOR SUPERFAMILY (MFS) PROFILE DOMAIN-CONTAINING PROTEIN"/>
    <property type="match status" value="1"/>
</dbReference>
<feature type="transmembrane region" description="Helical" evidence="8">
    <location>
        <begin position="66"/>
        <end position="85"/>
    </location>
</feature>
<feature type="domain" description="Major facilitator superfamily (MFS) profile" evidence="9">
    <location>
        <begin position="14"/>
        <end position="468"/>
    </location>
</feature>
<dbReference type="AlphaFoldDB" id="A0A1D9QIN8"/>
<feature type="transmembrane region" description="Helical" evidence="8">
    <location>
        <begin position="117"/>
        <end position="140"/>
    </location>
</feature>
<evidence type="ECO:0000256" key="8">
    <source>
        <dbReference type="SAM" id="Phobius"/>
    </source>
</evidence>
<evidence type="ECO:0000256" key="4">
    <source>
        <dbReference type="ARBA" id="ARBA00022692"/>
    </source>
</evidence>
<dbReference type="PANTHER" id="PTHR48022">
    <property type="entry name" value="PLASTIDIC GLUCOSE TRANSPORTER 4"/>
    <property type="match status" value="1"/>
</dbReference>
<dbReference type="GO" id="GO:0022857">
    <property type="term" value="F:transmembrane transporter activity"/>
    <property type="evidence" value="ECO:0007669"/>
    <property type="project" value="InterPro"/>
</dbReference>
<dbReference type="PROSITE" id="PS00217">
    <property type="entry name" value="SUGAR_TRANSPORT_2"/>
    <property type="match status" value="1"/>
</dbReference>
<evidence type="ECO:0000256" key="2">
    <source>
        <dbReference type="ARBA" id="ARBA00010992"/>
    </source>
</evidence>
<comment type="subcellular location">
    <subcellularLocation>
        <location evidence="1">Membrane</location>
        <topology evidence="1">Multi-pass membrane protein</topology>
    </subcellularLocation>
</comment>
<comment type="similarity">
    <text evidence="2 7">Belongs to the major facilitator superfamily. Sugar transporter (TC 2.A.1.1) family.</text>
</comment>
<feature type="transmembrane region" description="Helical" evidence="8">
    <location>
        <begin position="12"/>
        <end position="38"/>
    </location>
</feature>